<sequence length="185" mass="20655">MPLPSSGPSAPPPYNPNKKELPCQGACSCSSHHPSRGSFTWNQVPSTSMFPVFEDPQNNHQRFHENLDMKFIKSVREAATSYGPQAAFTLTLLESIIPQNLTPSDWTNIAQATLTGGQYLLWKVAYQENCRDTVQRHIRAGNPTWTLEMLMGSGQYTGSKNQVNYPPPPQFIHKLLPQLYVPGTL</sequence>
<evidence type="ECO:0000313" key="1">
    <source>
        <dbReference type="EMBL" id="RWS06135.1"/>
    </source>
</evidence>
<evidence type="ECO:0000313" key="2">
    <source>
        <dbReference type="Proteomes" id="UP000288716"/>
    </source>
</evidence>
<proteinExistence type="predicted"/>
<dbReference type="Proteomes" id="UP000288716">
    <property type="component" value="Unassembled WGS sequence"/>
</dbReference>
<dbReference type="SUPFAM" id="SSF47943">
    <property type="entry name" value="Retrovirus capsid protein, N-terminal core domain"/>
    <property type="match status" value="1"/>
</dbReference>
<dbReference type="VEuPathDB" id="VectorBase:LDEU014195"/>
<dbReference type="PANTHER" id="PTHR40389:SF3">
    <property type="entry name" value="IGE-BINDING PROTEIN"/>
    <property type="match status" value="1"/>
</dbReference>
<dbReference type="Gene3D" id="1.10.375.10">
    <property type="entry name" value="Human Immunodeficiency Virus Type 1 Capsid Protein"/>
    <property type="match status" value="1"/>
</dbReference>
<dbReference type="Pfam" id="PF00607">
    <property type="entry name" value="Gag_p24"/>
    <property type="match status" value="1"/>
</dbReference>
<dbReference type="InterPro" id="IPR050195">
    <property type="entry name" value="Primate_lentivir_Gag_pol-like"/>
</dbReference>
<comment type="caution">
    <text evidence="1">The sequence shown here is derived from an EMBL/GenBank/DDBJ whole genome shotgun (WGS) entry which is preliminary data.</text>
</comment>
<dbReference type="EMBL" id="NCKV01052297">
    <property type="protein sequence ID" value="RWS06135.1"/>
    <property type="molecule type" value="Genomic_DNA"/>
</dbReference>
<dbReference type="PANTHER" id="PTHR40389">
    <property type="entry name" value="ENDOGENOUS RETROVIRUS GROUP K MEMBER 24 GAG POLYPROTEIN-RELATED"/>
    <property type="match status" value="1"/>
</dbReference>
<dbReference type="GO" id="GO:0016032">
    <property type="term" value="P:viral process"/>
    <property type="evidence" value="ECO:0007669"/>
    <property type="project" value="InterPro"/>
</dbReference>
<reference evidence="1 2" key="1">
    <citation type="journal article" date="2018" name="Gigascience">
        <title>Genomes of trombidid mites reveal novel predicted allergens and laterally-transferred genes associated with secondary metabolism.</title>
        <authorList>
            <person name="Dong X."/>
            <person name="Chaisiri K."/>
            <person name="Xia D."/>
            <person name="Armstrong S.D."/>
            <person name="Fang Y."/>
            <person name="Donnelly M.J."/>
            <person name="Kadowaki T."/>
            <person name="McGarry J.W."/>
            <person name="Darby A.C."/>
            <person name="Makepeace B.L."/>
        </authorList>
    </citation>
    <scope>NUCLEOTIDE SEQUENCE [LARGE SCALE GENOMIC DNA]</scope>
    <source>
        <strain evidence="1">UoL-UT</strain>
    </source>
</reference>
<dbReference type="OrthoDB" id="10215573at2759"/>
<accession>A0A443QSY5</accession>
<gene>
    <name evidence="1" type="ORF">B4U80_12613</name>
</gene>
<organism evidence="1 2">
    <name type="scientific">Leptotrombidium deliense</name>
    <dbReference type="NCBI Taxonomy" id="299467"/>
    <lineage>
        <taxon>Eukaryota</taxon>
        <taxon>Metazoa</taxon>
        <taxon>Ecdysozoa</taxon>
        <taxon>Arthropoda</taxon>
        <taxon>Chelicerata</taxon>
        <taxon>Arachnida</taxon>
        <taxon>Acari</taxon>
        <taxon>Acariformes</taxon>
        <taxon>Trombidiformes</taxon>
        <taxon>Prostigmata</taxon>
        <taxon>Anystina</taxon>
        <taxon>Parasitengona</taxon>
        <taxon>Trombiculoidea</taxon>
        <taxon>Trombiculidae</taxon>
        <taxon>Leptotrombidium</taxon>
    </lineage>
</organism>
<keyword evidence="2" id="KW-1185">Reference proteome</keyword>
<dbReference type="InterPro" id="IPR008919">
    <property type="entry name" value="Retrov_capsid_N"/>
</dbReference>
<name>A0A443QSY5_9ACAR</name>
<dbReference type="AlphaFoldDB" id="A0A443QSY5"/>
<feature type="non-terminal residue" evidence="1">
    <location>
        <position position="185"/>
    </location>
</feature>
<protein>
    <submittedName>
        <fullName evidence="1">Endogenous retrovirus group K member 5 Gag polyprotein-like protein</fullName>
    </submittedName>
</protein>